<accession>A0A919SEN5</accession>
<dbReference type="PANTHER" id="PTHR43347:SF3">
    <property type="entry name" value="ACYL-COA SYNTHETASE SHORT-CHAIN FAMILY MEMBER 3, MITOCHONDRIAL"/>
    <property type="match status" value="1"/>
</dbReference>
<dbReference type="Proteomes" id="UP000681340">
    <property type="component" value="Unassembled WGS sequence"/>
</dbReference>
<evidence type="ECO:0008006" key="6">
    <source>
        <dbReference type="Google" id="ProtNLM"/>
    </source>
</evidence>
<sequence>MGDYRQAYERSLRDPEGFRRDAARAIDWDTPPDRIFDTRWFPGARLNTCHNALDRHVAGGRGDQAALIHDSPVTRTLRTYTYRELRDEVALFAGALRRLGVGPVDRVVVYMAMVPEAVIAMLACARLGAIHSVVFGGSGAPELAARIKTPGPR</sequence>
<evidence type="ECO:0000313" key="4">
    <source>
        <dbReference type="EMBL" id="GIM70324.1"/>
    </source>
</evidence>
<evidence type="ECO:0000259" key="2">
    <source>
        <dbReference type="Pfam" id="PF00501"/>
    </source>
</evidence>
<keyword evidence="5" id="KW-1185">Reference proteome</keyword>
<comment type="similarity">
    <text evidence="1">Belongs to the ATP-dependent AMP-binding enzyme family.</text>
</comment>
<dbReference type="AlphaFoldDB" id="A0A919SEN5"/>
<reference evidence="4" key="1">
    <citation type="submission" date="2021-03" db="EMBL/GenBank/DDBJ databases">
        <title>Whole genome shotgun sequence of Actinoplanes auranticolor NBRC 12245.</title>
        <authorList>
            <person name="Komaki H."/>
            <person name="Tamura T."/>
        </authorList>
    </citation>
    <scope>NUCLEOTIDE SEQUENCE</scope>
    <source>
        <strain evidence="4">NBRC 12245</strain>
    </source>
</reference>
<dbReference type="GO" id="GO:0050218">
    <property type="term" value="F:propionate-CoA ligase activity"/>
    <property type="evidence" value="ECO:0007669"/>
    <property type="project" value="TreeGrafter"/>
</dbReference>
<evidence type="ECO:0000256" key="1">
    <source>
        <dbReference type="ARBA" id="ARBA00006432"/>
    </source>
</evidence>
<feature type="domain" description="AMP-dependent synthetase/ligase" evidence="2">
    <location>
        <begin position="57"/>
        <end position="149"/>
    </location>
</feature>
<proteinExistence type="inferred from homology"/>
<dbReference type="Pfam" id="PF00501">
    <property type="entry name" value="AMP-binding"/>
    <property type="match status" value="1"/>
</dbReference>
<dbReference type="InterPro" id="IPR032387">
    <property type="entry name" value="ACAS_N"/>
</dbReference>
<dbReference type="Pfam" id="PF16177">
    <property type="entry name" value="ACAS_N"/>
    <property type="match status" value="1"/>
</dbReference>
<organism evidence="4 5">
    <name type="scientific">Actinoplanes auranticolor</name>
    <dbReference type="NCBI Taxonomy" id="47988"/>
    <lineage>
        <taxon>Bacteria</taxon>
        <taxon>Bacillati</taxon>
        <taxon>Actinomycetota</taxon>
        <taxon>Actinomycetes</taxon>
        <taxon>Micromonosporales</taxon>
        <taxon>Micromonosporaceae</taxon>
        <taxon>Actinoplanes</taxon>
    </lineage>
</organism>
<dbReference type="InterPro" id="IPR042099">
    <property type="entry name" value="ANL_N_sf"/>
</dbReference>
<comment type="caution">
    <text evidence="4">The sequence shown here is derived from an EMBL/GenBank/DDBJ whole genome shotgun (WGS) entry which is preliminary data.</text>
</comment>
<dbReference type="Gene3D" id="3.40.50.12780">
    <property type="entry name" value="N-terminal domain of ligase-like"/>
    <property type="match status" value="1"/>
</dbReference>
<dbReference type="InterPro" id="IPR000873">
    <property type="entry name" value="AMP-dep_synth/lig_dom"/>
</dbReference>
<dbReference type="EMBL" id="BOQL01000030">
    <property type="protein sequence ID" value="GIM70324.1"/>
    <property type="molecule type" value="Genomic_DNA"/>
</dbReference>
<evidence type="ECO:0000259" key="3">
    <source>
        <dbReference type="Pfam" id="PF16177"/>
    </source>
</evidence>
<evidence type="ECO:0000313" key="5">
    <source>
        <dbReference type="Proteomes" id="UP000681340"/>
    </source>
</evidence>
<dbReference type="SUPFAM" id="SSF56801">
    <property type="entry name" value="Acetyl-CoA synthetase-like"/>
    <property type="match status" value="1"/>
</dbReference>
<protein>
    <recommendedName>
        <fullName evidence="6">AMP-binding enzyme</fullName>
    </recommendedName>
</protein>
<gene>
    <name evidence="4" type="ORF">Aau02nite_40490</name>
</gene>
<name>A0A919SEN5_9ACTN</name>
<feature type="domain" description="Acetyl-coenzyme A synthetase N-terminal" evidence="3">
    <location>
        <begin position="4"/>
        <end position="52"/>
    </location>
</feature>
<dbReference type="PANTHER" id="PTHR43347">
    <property type="entry name" value="ACYL-COA SYNTHETASE"/>
    <property type="match status" value="1"/>
</dbReference>